<evidence type="ECO:0000256" key="1">
    <source>
        <dbReference type="ARBA" id="ARBA00022448"/>
    </source>
</evidence>
<dbReference type="InterPro" id="IPR003439">
    <property type="entry name" value="ABC_transporter-like_ATP-bd"/>
</dbReference>
<keyword evidence="2" id="KW-0547">Nucleotide-binding</keyword>
<evidence type="ECO:0000313" key="6">
    <source>
        <dbReference type="Proteomes" id="UP000271624"/>
    </source>
</evidence>
<organism evidence="5 6">
    <name type="scientific">Dulcicalothrix desertica PCC 7102</name>
    <dbReference type="NCBI Taxonomy" id="232991"/>
    <lineage>
        <taxon>Bacteria</taxon>
        <taxon>Bacillati</taxon>
        <taxon>Cyanobacteriota</taxon>
        <taxon>Cyanophyceae</taxon>
        <taxon>Nostocales</taxon>
        <taxon>Calotrichaceae</taxon>
        <taxon>Dulcicalothrix</taxon>
    </lineage>
</organism>
<proteinExistence type="predicted"/>
<dbReference type="GO" id="GO:0022857">
    <property type="term" value="F:transmembrane transporter activity"/>
    <property type="evidence" value="ECO:0007669"/>
    <property type="project" value="UniProtKB-ARBA"/>
</dbReference>
<evidence type="ECO:0000256" key="2">
    <source>
        <dbReference type="ARBA" id="ARBA00022741"/>
    </source>
</evidence>
<dbReference type="Gene3D" id="3.40.50.300">
    <property type="entry name" value="P-loop containing nucleotide triphosphate hydrolases"/>
    <property type="match status" value="1"/>
</dbReference>
<dbReference type="CDD" id="cd03225">
    <property type="entry name" value="ABC_cobalt_CbiO_domain1"/>
    <property type="match status" value="1"/>
</dbReference>
<dbReference type="SMART" id="SM00382">
    <property type="entry name" value="AAA"/>
    <property type="match status" value="1"/>
</dbReference>
<dbReference type="Proteomes" id="UP000271624">
    <property type="component" value="Unassembled WGS sequence"/>
</dbReference>
<dbReference type="SUPFAM" id="SSF52540">
    <property type="entry name" value="P-loop containing nucleoside triphosphate hydrolases"/>
    <property type="match status" value="1"/>
</dbReference>
<evidence type="ECO:0000259" key="4">
    <source>
        <dbReference type="PROSITE" id="PS50893"/>
    </source>
</evidence>
<dbReference type="InterPro" id="IPR015856">
    <property type="entry name" value="ABC_transpr_CbiO/EcfA_su"/>
</dbReference>
<gene>
    <name evidence="5" type="ORF">DSM106972_005860</name>
</gene>
<dbReference type="GO" id="GO:0016887">
    <property type="term" value="F:ATP hydrolysis activity"/>
    <property type="evidence" value="ECO:0007669"/>
    <property type="project" value="InterPro"/>
</dbReference>
<evidence type="ECO:0000313" key="5">
    <source>
        <dbReference type="EMBL" id="RUT10091.1"/>
    </source>
</evidence>
<dbReference type="PROSITE" id="PS50893">
    <property type="entry name" value="ABC_TRANSPORTER_2"/>
    <property type="match status" value="1"/>
</dbReference>
<keyword evidence="1" id="KW-0813">Transport</keyword>
<dbReference type="InterPro" id="IPR017871">
    <property type="entry name" value="ABC_transporter-like_CS"/>
</dbReference>
<dbReference type="PANTHER" id="PTHR43423:SF1">
    <property type="entry name" value="ABC TRANSPORTER I FAMILY MEMBER 17"/>
    <property type="match status" value="1"/>
</dbReference>
<accession>A0A433VVG8</accession>
<dbReference type="Pfam" id="PF00005">
    <property type="entry name" value="ABC_tran"/>
    <property type="match status" value="1"/>
</dbReference>
<dbReference type="PROSITE" id="PS00211">
    <property type="entry name" value="ABC_TRANSPORTER_1"/>
    <property type="match status" value="1"/>
</dbReference>
<dbReference type="AlphaFoldDB" id="A0A433VVG8"/>
<dbReference type="GO" id="GO:0016020">
    <property type="term" value="C:membrane"/>
    <property type="evidence" value="ECO:0007669"/>
    <property type="project" value="InterPro"/>
</dbReference>
<reference evidence="5" key="2">
    <citation type="journal article" date="2019" name="Genome Biol. Evol.">
        <title>Day and night: Metabolic profiles and evolutionary relationships of six axenic non-marine cyanobacteria.</title>
        <authorList>
            <person name="Will S.E."/>
            <person name="Henke P."/>
            <person name="Boedeker C."/>
            <person name="Huang S."/>
            <person name="Brinkmann H."/>
            <person name="Rohde M."/>
            <person name="Jarek M."/>
            <person name="Friedl T."/>
            <person name="Seufert S."/>
            <person name="Schumacher M."/>
            <person name="Overmann J."/>
            <person name="Neumann-Schaal M."/>
            <person name="Petersen J."/>
        </authorList>
    </citation>
    <scope>NUCLEOTIDE SEQUENCE [LARGE SCALE GENOMIC DNA]</scope>
    <source>
        <strain evidence="5">PCC 7102</strain>
    </source>
</reference>
<dbReference type="PANTHER" id="PTHR43423">
    <property type="entry name" value="ABC TRANSPORTER I FAMILY MEMBER 17"/>
    <property type="match status" value="1"/>
</dbReference>
<name>A0A433VVG8_9CYAN</name>
<comment type="caution">
    <text evidence="5">The sequence shown here is derived from an EMBL/GenBank/DDBJ whole genome shotgun (WGS) entry which is preliminary data.</text>
</comment>
<dbReference type="GO" id="GO:0005524">
    <property type="term" value="F:ATP binding"/>
    <property type="evidence" value="ECO:0007669"/>
    <property type="project" value="UniProtKB-KW"/>
</dbReference>
<dbReference type="RefSeq" id="WP_127078654.1">
    <property type="nucleotide sequence ID" value="NZ_RSCL01000001.1"/>
</dbReference>
<dbReference type="EMBL" id="RSCL01000001">
    <property type="protein sequence ID" value="RUT10091.1"/>
    <property type="molecule type" value="Genomic_DNA"/>
</dbReference>
<keyword evidence="6" id="KW-1185">Reference proteome</keyword>
<sequence length="249" mass="27800">MHTIFRLEQVSLNVRLNVNSKESLAGYSILKDISFEVPTGARVAIVGATGAGKTFLLRLLNRLSTPTSGKIYFDNQDYSQVPVQKLRSEVVLVPQESRLLGMTVKDALSYPLVLRGLPKTEITQRVSQWVELLQIPDDWLGRTEVQLSVGQRQLVCIARALVIQPKVLLLDEPTSNLDVGTTQRLLQTFKKLVDTTVLIVNHQLDIASSCDNVIHLSQGRLISNQRACDINWELLKASIIQAEAEDDFI</sequence>
<feature type="domain" description="ABC transporter" evidence="4">
    <location>
        <begin position="14"/>
        <end position="243"/>
    </location>
</feature>
<dbReference type="OrthoDB" id="422644at2"/>
<dbReference type="InterPro" id="IPR003593">
    <property type="entry name" value="AAA+_ATPase"/>
</dbReference>
<protein>
    <recommendedName>
        <fullName evidence="4">ABC transporter domain-containing protein</fullName>
    </recommendedName>
</protein>
<evidence type="ECO:0000256" key="3">
    <source>
        <dbReference type="ARBA" id="ARBA00022840"/>
    </source>
</evidence>
<dbReference type="InterPro" id="IPR027417">
    <property type="entry name" value="P-loop_NTPase"/>
</dbReference>
<reference evidence="5" key="1">
    <citation type="submission" date="2018-12" db="EMBL/GenBank/DDBJ databases">
        <authorList>
            <person name="Will S."/>
            <person name="Neumann-Schaal M."/>
            <person name="Henke P."/>
        </authorList>
    </citation>
    <scope>NUCLEOTIDE SEQUENCE</scope>
    <source>
        <strain evidence="5">PCC 7102</strain>
    </source>
</reference>
<keyword evidence="3" id="KW-0067">ATP-binding</keyword>